<dbReference type="AlphaFoldDB" id="A0A4C1WYP7"/>
<name>A0A4C1WYP7_EUMVA</name>
<evidence type="ECO:0000313" key="2">
    <source>
        <dbReference type="Proteomes" id="UP000299102"/>
    </source>
</evidence>
<dbReference type="EMBL" id="BGZK01000662">
    <property type="protein sequence ID" value="GBP55194.1"/>
    <property type="molecule type" value="Genomic_DNA"/>
</dbReference>
<evidence type="ECO:0000313" key="1">
    <source>
        <dbReference type="EMBL" id="GBP55194.1"/>
    </source>
</evidence>
<reference evidence="1 2" key="1">
    <citation type="journal article" date="2019" name="Commun. Biol.">
        <title>The bagworm genome reveals a unique fibroin gene that provides high tensile strength.</title>
        <authorList>
            <person name="Kono N."/>
            <person name="Nakamura H."/>
            <person name="Ohtoshi R."/>
            <person name="Tomita M."/>
            <person name="Numata K."/>
            <person name="Arakawa K."/>
        </authorList>
    </citation>
    <scope>NUCLEOTIDE SEQUENCE [LARGE SCALE GENOMIC DNA]</scope>
</reference>
<gene>
    <name evidence="1" type="ORF">EVAR_90216_1</name>
</gene>
<sequence length="211" mass="22971">MEPAPSAQQATFSYVASLNALSYLDSALCREFQLTAVKKGFYALNEGTYPPAEQKGTESIQGTGGQQYTILDRAISSHLTRTSHSKLNARPKLIYKTAICFDVARKWCGSLGQLNKWNRKRYLYSDGTASGTSPDAEGRKRSVKALAWVLGESLKGSALRTPHWPNASRGLRKTVGTKVTMSVTGGLTPSPGHGRSGLIRLKLKANLPFRP</sequence>
<keyword evidence="2" id="KW-1185">Reference proteome</keyword>
<protein>
    <submittedName>
        <fullName evidence="1">Uncharacterized protein</fullName>
    </submittedName>
</protein>
<organism evidence="1 2">
    <name type="scientific">Eumeta variegata</name>
    <name type="common">Bagworm moth</name>
    <name type="synonym">Eumeta japonica</name>
    <dbReference type="NCBI Taxonomy" id="151549"/>
    <lineage>
        <taxon>Eukaryota</taxon>
        <taxon>Metazoa</taxon>
        <taxon>Ecdysozoa</taxon>
        <taxon>Arthropoda</taxon>
        <taxon>Hexapoda</taxon>
        <taxon>Insecta</taxon>
        <taxon>Pterygota</taxon>
        <taxon>Neoptera</taxon>
        <taxon>Endopterygota</taxon>
        <taxon>Lepidoptera</taxon>
        <taxon>Glossata</taxon>
        <taxon>Ditrysia</taxon>
        <taxon>Tineoidea</taxon>
        <taxon>Psychidae</taxon>
        <taxon>Oiketicinae</taxon>
        <taxon>Eumeta</taxon>
    </lineage>
</organism>
<dbReference type="Proteomes" id="UP000299102">
    <property type="component" value="Unassembled WGS sequence"/>
</dbReference>
<comment type="caution">
    <text evidence="1">The sequence shown here is derived from an EMBL/GenBank/DDBJ whole genome shotgun (WGS) entry which is preliminary data.</text>
</comment>
<accession>A0A4C1WYP7</accession>
<proteinExistence type="predicted"/>